<keyword evidence="4" id="KW-1185">Reference proteome</keyword>
<evidence type="ECO:0000313" key="3">
    <source>
        <dbReference type="EMBL" id="WXB15469.1"/>
    </source>
</evidence>
<dbReference type="EMBL" id="CP089984">
    <property type="protein sequence ID" value="WXB15469.1"/>
    <property type="molecule type" value="Genomic_DNA"/>
</dbReference>
<evidence type="ECO:0000259" key="2">
    <source>
        <dbReference type="Pfam" id="PF03544"/>
    </source>
</evidence>
<feature type="compositionally biased region" description="Basic and acidic residues" evidence="1">
    <location>
        <begin position="1"/>
        <end position="14"/>
    </location>
</feature>
<proteinExistence type="predicted"/>
<reference evidence="3 4" key="1">
    <citation type="submission" date="2021-12" db="EMBL/GenBank/DDBJ databases">
        <title>Discovery of the Pendulisporaceae a myxobacterial family with distinct sporulation behavior and unique specialized metabolism.</title>
        <authorList>
            <person name="Garcia R."/>
            <person name="Popoff A."/>
            <person name="Bader C.D."/>
            <person name="Loehr J."/>
            <person name="Walesch S."/>
            <person name="Walt C."/>
            <person name="Boldt J."/>
            <person name="Bunk B."/>
            <person name="Haeckl F.J.F.P.J."/>
            <person name="Gunesch A.P."/>
            <person name="Birkelbach J."/>
            <person name="Nuebel U."/>
            <person name="Pietschmann T."/>
            <person name="Bach T."/>
            <person name="Mueller R."/>
        </authorList>
    </citation>
    <scope>NUCLEOTIDE SEQUENCE [LARGE SCALE GENOMIC DNA]</scope>
    <source>
        <strain evidence="3 4">MSr11954</strain>
    </source>
</reference>
<organism evidence="3 4">
    <name type="scientific">Pendulispora albinea</name>
    <dbReference type="NCBI Taxonomy" id="2741071"/>
    <lineage>
        <taxon>Bacteria</taxon>
        <taxon>Pseudomonadati</taxon>
        <taxon>Myxococcota</taxon>
        <taxon>Myxococcia</taxon>
        <taxon>Myxococcales</taxon>
        <taxon>Sorangiineae</taxon>
        <taxon>Pendulisporaceae</taxon>
        <taxon>Pendulispora</taxon>
    </lineage>
</organism>
<feature type="domain" description="TonB C-terminal" evidence="2">
    <location>
        <begin position="49"/>
        <end position="106"/>
    </location>
</feature>
<dbReference type="Proteomes" id="UP001370348">
    <property type="component" value="Chromosome"/>
</dbReference>
<protein>
    <submittedName>
        <fullName evidence="3">Energy transducer TonB</fullName>
    </submittedName>
</protein>
<name>A0ABZ2LX13_9BACT</name>
<accession>A0ABZ2LX13</accession>
<gene>
    <name evidence="3" type="ORF">LZC94_47570</name>
</gene>
<evidence type="ECO:0000313" key="4">
    <source>
        <dbReference type="Proteomes" id="UP001370348"/>
    </source>
</evidence>
<sequence>MARIEPLPKPRTETGEVITPGEGERPRLISGEEYPIFPGDALLRVRSTVVVAARCLIRTDGTVSNCTMVCSDPAFDEIVLQNLQTRRYTPFLFRGRPMDVTYTFPFAIYPPSTAIRPAATF</sequence>
<feature type="region of interest" description="Disordered" evidence="1">
    <location>
        <begin position="1"/>
        <end position="25"/>
    </location>
</feature>
<dbReference type="Pfam" id="PF03544">
    <property type="entry name" value="TonB_C"/>
    <property type="match status" value="1"/>
</dbReference>
<dbReference type="Gene3D" id="3.30.1150.10">
    <property type="match status" value="1"/>
</dbReference>
<evidence type="ECO:0000256" key="1">
    <source>
        <dbReference type="SAM" id="MobiDB-lite"/>
    </source>
</evidence>
<dbReference type="RefSeq" id="WP_394825098.1">
    <property type="nucleotide sequence ID" value="NZ_CP089984.1"/>
</dbReference>
<dbReference type="SUPFAM" id="SSF74653">
    <property type="entry name" value="TolA/TonB C-terminal domain"/>
    <property type="match status" value="1"/>
</dbReference>
<dbReference type="InterPro" id="IPR037682">
    <property type="entry name" value="TonB_C"/>
</dbReference>